<protein>
    <submittedName>
        <fullName evidence="2">Uncharacterized protein</fullName>
    </submittedName>
</protein>
<sequence length="101" mass="10733">MRFVASMAIFLKLPLAVVQWAHLSGLEPPADAMEVKGVVADPPSNSAFLAGSTGLISLTFDAKIHDVVPADCAIINNDIPGPERDGAPFFHLKPLWLLRGG</sequence>
<organism evidence="2">
    <name type="scientific">Noccaea caerulescens</name>
    <name type="common">Alpine penny-cress</name>
    <name type="synonym">Thlaspi caerulescens</name>
    <dbReference type="NCBI Taxonomy" id="107243"/>
    <lineage>
        <taxon>Eukaryota</taxon>
        <taxon>Viridiplantae</taxon>
        <taxon>Streptophyta</taxon>
        <taxon>Embryophyta</taxon>
        <taxon>Tracheophyta</taxon>
        <taxon>Spermatophyta</taxon>
        <taxon>Magnoliopsida</taxon>
        <taxon>eudicotyledons</taxon>
        <taxon>Gunneridae</taxon>
        <taxon>Pentapetalae</taxon>
        <taxon>rosids</taxon>
        <taxon>malvids</taxon>
        <taxon>Brassicales</taxon>
        <taxon>Brassicaceae</taxon>
        <taxon>Coluteocarpeae</taxon>
        <taxon>Noccaea</taxon>
    </lineage>
</organism>
<gene>
    <name evidence="2" type="ORF">LE_TR7237_c1_g1_i1_g.25616</name>
</gene>
<name>A0A1J3GHQ2_NOCCA</name>
<dbReference type="EMBL" id="GEVL01021630">
    <property type="protein sequence ID" value="JAU55711.1"/>
    <property type="molecule type" value="Transcribed_RNA"/>
</dbReference>
<feature type="chain" id="PRO_5009622054" evidence="1">
    <location>
        <begin position="33"/>
        <end position="101"/>
    </location>
</feature>
<evidence type="ECO:0000313" key="2">
    <source>
        <dbReference type="EMBL" id="JAU55711.1"/>
    </source>
</evidence>
<feature type="signal peptide" evidence="1">
    <location>
        <begin position="1"/>
        <end position="32"/>
    </location>
</feature>
<dbReference type="AlphaFoldDB" id="A0A1J3GHQ2"/>
<keyword evidence="1" id="KW-0732">Signal</keyword>
<reference evidence="2" key="1">
    <citation type="submission" date="2016-07" db="EMBL/GenBank/DDBJ databases">
        <title>De novo transcriptome assembly of four accessions of the metal hyperaccumulator plant Noccaea caerulescens.</title>
        <authorList>
            <person name="Blande D."/>
            <person name="Halimaa P."/>
            <person name="Tervahauta A.I."/>
            <person name="Aarts M.G."/>
            <person name="Karenlampi S.O."/>
        </authorList>
    </citation>
    <scope>NUCLEOTIDE SEQUENCE</scope>
</reference>
<accession>A0A1J3GHQ2</accession>
<proteinExistence type="predicted"/>
<evidence type="ECO:0000256" key="1">
    <source>
        <dbReference type="SAM" id="SignalP"/>
    </source>
</evidence>